<dbReference type="Pfam" id="PF13360">
    <property type="entry name" value="PQQ_2"/>
    <property type="match status" value="1"/>
</dbReference>
<dbReference type="SUPFAM" id="SSF55383">
    <property type="entry name" value="Copper amine oxidase, domain N"/>
    <property type="match status" value="2"/>
</dbReference>
<evidence type="ECO:0000313" key="5">
    <source>
        <dbReference type="Proteomes" id="UP001527882"/>
    </source>
</evidence>
<dbReference type="EMBL" id="JAQAGZ010000030">
    <property type="protein sequence ID" value="MCZ8516999.1"/>
    <property type="molecule type" value="Genomic_DNA"/>
</dbReference>
<feature type="domain" description="Copper amine oxidase-like N-terminal" evidence="2">
    <location>
        <begin position="416"/>
        <end position="521"/>
    </location>
</feature>
<dbReference type="Gene3D" id="2.130.10.10">
    <property type="entry name" value="YVTN repeat-like/Quinoprotein amine dehydrogenase"/>
    <property type="match status" value="1"/>
</dbReference>
<keyword evidence="5" id="KW-1185">Reference proteome</keyword>
<dbReference type="Pfam" id="PF07833">
    <property type="entry name" value="Cu_amine_oxidN1"/>
    <property type="match status" value="1"/>
</dbReference>
<dbReference type="SUPFAM" id="SSF50998">
    <property type="entry name" value="Quinoprotein alcohol dehydrogenase-like"/>
    <property type="match status" value="1"/>
</dbReference>
<keyword evidence="1" id="KW-0732">Signal</keyword>
<evidence type="ECO:0000259" key="2">
    <source>
        <dbReference type="Pfam" id="PF07833"/>
    </source>
</evidence>
<proteinExistence type="predicted"/>
<feature type="chain" id="PRO_5047255434" evidence="1">
    <location>
        <begin position="23"/>
        <end position="531"/>
    </location>
</feature>
<comment type="caution">
    <text evidence="4">The sequence shown here is derived from an EMBL/GenBank/DDBJ whole genome shotgun (WGS) entry which is preliminary data.</text>
</comment>
<accession>A0ABT4QJE2</accession>
<feature type="domain" description="Pyrrolo-quinoline quinone repeat" evidence="3">
    <location>
        <begin position="192"/>
        <end position="408"/>
    </location>
</feature>
<dbReference type="InterPro" id="IPR011047">
    <property type="entry name" value="Quinoprotein_ADH-like_sf"/>
</dbReference>
<gene>
    <name evidence="4" type="ORF">O9H85_32520</name>
</gene>
<dbReference type="PANTHER" id="PTHR34512">
    <property type="entry name" value="CELL SURFACE PROTEIN"/>
    <property type="match status" value="1"/>
</dbReference>
<evidence type="ECO:0000259" key="3">
    <source>
        <dbReference type="Pfam" id="PF13360"/>
    </source>
</evidence>
<dbReference type="RefSeq" id="WP_269885531.1">
    <property type="nucleotide sequence ID" value="NZ_JAQAGZ010000030.1"/>
</dbReference>
<dbReference type="InterPro" id="IPR036582">
    <property type="entry name" value="Mao_N_sf"/>
</dbReference>
<dbReference type="InterPro" id="IPR002372">
    <property type="entry name" value="PQQ_rpt_dom"/>
</dbReference>
<reference evidence="4 5" key="1">
    <citation type="submission" date="2022-12" db="EMBL/GenBank/DDBJ databases">
        <title>Draft genome sequence of Paenibacillus sp. dW9.</title>
        <authorList>
            <person name="Choi E.-W."/>
            <person name="Kim D.-U."/>
        </authorList>
    </citation>
    <scope>NUCLEOTIDE SEQUENCE [LARGE SCALE GENOMIC DNA]</scope>
    <source>
        <strain evidence="5">dW9</strain>
    </source>
</reference>
<dbReference type="InterPro" id="IPR015943">
    <property type="entry name" value="WD40/YVTN_repeat-like_dom_sf"/>
</dbReference>
<evidence type="ECO:0000256" key="1">
    <source>
        <dbReference type="SAM" id="SignalP"/>
    </source>
</evidence>
<dbReference type="PANTHER" id="PTHR34512:SF30">
    <property type="entry name" value="OUTER MEMBRANE PROTEIN ASSEMBLY FACTOR BAMB"/>
    <property type="match status" value="1"/>
</dbReference>
<protein>
    <submittedName>
        <fullName evidence="4">Stalk domain-containing protein</fullName>
    </submittedName>
</protein>
<sequence>MKKWFLGLAVLLFVNSSAISMAYADSAELLEQDPVVLPMKDDHGQNWVLKNQNAKYRLKWSFSSDSPYDHFDAMKVDNQTVILHNFSEVFAVSNNGQVLWKRQNKSRDIKIGADGSLYTFTDDFSYLDKNKTSSKITATRFNMNGTVLSQYKDLSLAIVRNTNSILPELFYTFDWKGNLIALLDNGLTSLRTDGTVKWQAKELKYNDTSYNVFAMNALLAYPQGNLLVGIDNQLLCLNDDGKVVWAIPTVLSKSGAKVTRNYVVFNGKIYTVTSTGLKEETDPDIVASLSGKTIDHHGGYFQVDGKTSTLSDIDAQSGKAKWSYTLSASERSAGYNLTGKFKQNLASDDQGNVYISTNGGTIHSLDPQGNPRFSLQITNKIIGYSQIIPLTKKTIIITNNRHAICLERVDDISLSLNGEEQSLQHQLFKQDGRVMISLREIFEMLEAKVTWIADQNEIIAEKNGKKIIMQLGSNEGTVNGIATIFDTAPVLLDNVTYVPIRFVSESLGSQVEWDDVNEIVRITDTTTNGSK</sequence>
<evidence type="ECO:0000313" key="4">
    <source>
        <dbReference type="EMBL" id="MCZ8516999.1"/>
    </source>
</evidence>
<dbReference type="Proteomes" id="UP001527882">
    <property type="component" value="Unassembled WGS sequence"/>
</dbReference>
<organism evidence="4 5">
    <name type="scientific">Paenibacillus gyeongsangnamensis</name>
    <dbReference type="NCBI Taxonomy" id="3388067"/>
    <lineage>
        <taxon>Bacteria</taxon>
        <taxon>Bacillati</taxon>
        <taxon>Bacillota</taxon>
        <taxon>Bacilli</taxon>
        <taxon>Bacillales</taxon>
        <taxon>Paenibacillaceae</taxon>
        <taxon>Paenibacillus</taxon>
    </lineage>
</organism>
<name>A0ABT4QJE2_9BACL</name>
<dbReference type="InterPro" id="IPR012854">
    <property type="entry name" value="Cu_amine_oxidase-like_N"/>
</dbReference>
<dbReference type="Gene3D" id="3.30.457.10">
    <property type="entry name" value="Copper amine oxidase-like, N-terminal domain"/>
    <property type="match status" value="1"/>
</dbReference>
<feature type="signal peptide" evidence="1">
    <location>
        <begin position="1"/>
        <end position="22"/>
    </location>
</feature>